<dbReference type="GO" id="GO:0046854">
    <property type="term" value="P:phosphatidylinositol phosphate biosynthetic process"/>
    <property type="evidence" value="ECO:0007669"/>
    <property type="project" value="UniProtKB-UniRule"/>
</dbReference>
<dbReference type="GO" id="GO:0007032">
    <property type="term" value="P:endosome organization"/>
    <property type="evidence" value="ECO:0007669"/>
    <property type="project" value="TreeGrafter"/>
</dbReference>
<evidence type="ECO:0000256" key="5">
    <source>
        <dbReference type="RuleBase" id="RU367084"/>
    </source>
</evidence>
<dbReference type="GO" id="GO:0005802">
    <property type="term" value="C:trans-Golgi network"/>
    <property type="evidence" value="ECO:0007669"/>
    <property type="project" value="TreeGrafter"/>
</dbReference>
<dbReference type="GO" id="GO:0007030">
    <property type="term" value="P:Golgi organization"/>
    <property type="evidence" value="ECO:0007669"/>
    <property type="project" value="TreeGrafter"/>
</dbReference>
<evidence type="ECO:0000256" key="1">
    <source>
        <dbReference type="ARBA" id="ARBA00022679"/>
    </source>
</evidence>
<organism evidence="6">
    <name type="scientific">Timema monikensis</name>
    <dbReference type="NCBI Taxonomy" id="170555"/>
    <lineage>
        <taxon>Eukaryota</taxon>
        <taxon>Metazoa</taxon>
        <taxon>Ecdysozoa</taxon>
        <taxon>Arthropoda</taxon>
        <taxon>Hexapoda</taxon>
        <taxon>Insecta</taxon>
        <taxon>Pterygota</taxon>
        <taxon>Neoptera</taxon>
        <taxon>Polyneoptera</taxon>
        <taxon>Phasmatodea</taxon>
        <taxon>Timematodea</taxon>
        <taxon>Timematoidea</taxon>
        <taxon>Timematidae</taxon>
        <taxon>Timema</taxon>
    </lineage>
</organism>
<dbReference type="EC" id="2.7.1.67" evidence="5"/>
<evidence type="ECO:0000313" key="6">
    <source>
        <dbReference type="EMBL" id="CAD7433570.1"/>
    </source>
</evidence>
<keyword evidence="2 5" id="KW-0547">Nucleotide-binding</keyword>
<dbReference type="EMBL" id="OB796570">
    <property type="protein sequence ID" value="CAD7433570.1"/>
    <property type="molecule type" value="Genomic_DNA"/>
</dbReference>
<comment type="subcellular location">
    <subcellularLocation>
        <location evidence="5">Membrane</location>
        <topology evidence="5">Peripheral membrane protein</topology>
    </subcellularLocation>
</comment>
<sequence length="198" mass="21826">MSEEFTHVKGQIISEENLRTNSATSLSSGVSDEVPLLPEVGFAPGSSNAGTIDSPRANRENQPLLGRMESDVTFNNFPALIAASPRVTKLKTYRTEENNALRSDDPQFSELIRQAEVAIDNGIYPERIYQGSSGSYFVKNPSGVLPSGVEQPKQPLSCLKALQTTTWSCRPRSKTPFTEWLVLRTATRDITEGEYCKP</sequence>
<evidence type="ECO:0000256" key="4">
    <source>
        <dbReference type="ARBA" id="ARBA00022840"/>
    </source>
</evidence>
<dbReference type="GO" id="GO:0005768">
    <property type="term" value="C:endosome"/>
    <property type="evidence" value="ECO:0007669"/>
    <property type="project" value="TreeGrafter"/>
</dbReference>
<comment type="similarity">
    <text evidence="5">Belongs to the PI3/PI4-kinase family. Type II PI4K subfamily.</text>
</comment>
<dbReference type="GO" id="GO:0005765">
    <property type="term" value="C:lysosomal membrane"/>
    <property type="evidence" value="ECO:0007669"/>
    <property type="project" value="TreeGrafter"/>
</dbReference>
<comment type="catalytic activity">
    <reaction evidence="5">
        <text>a 1,2-diacyl-sn-glycero-3-phospho-(1D-myo-inositol) + ATP = a 1,2-diacyl-sn-glycero-3-phospho-(1D-myo-inositol 4-phosphate) + ADP + H(+)</text>
        <dbReference type="Rhea" id="RHEA:19877"/>
        <dbReference type="ChEBI" id="CHEBI:15378"/>
        <dbReference type="ChEBI" id="CHEBI:30616"/>
        <dbReference type="ChEBI" id="CHEBI:57880"/>
        <dbReference type="ChEBI" id="CHEBI:58178"/>
        <dbReference type="ChEBI" id="CHEBI:456216"/>
        <dbReference type="EC" id="2.7.1.67"/>
    </reaction>
</comment>
<keyword evidence="3 5" id="KW-0418">Kinase</keyword>
<keyword evidence="1 5" id="KW-0808">Transferase</keyword>
<keyword evidence="5" id="KW-0472">Membrane</keyword>
<dbReference type="PANTHER" id="PTHR12865:SF1">
    <property type="entry name" value="PHOSPHATIDYLINOSITOL 4-KINASE TYPE 2"/>
    <property type="match status" value="1"/>
</dbReference>
<evidence type="ECO:0000256" key="3">
    <source>
        <dbReference type="ARBA" id="ARBA00022777"/>
    </source>
</evidence>
<protein>
    <recommendedName>
        <fullName evidence="5">Phosphatidylinositol 4-kinase type 2</fullName>
        <ecNumber evidence="5">2.7.1.67</ecNumber>
    </recommendedName>
</protein>
<dbReference type="GO" id="GO:0005886">
    <property type="term" value="C:plasma membrane"/>
    <property type="evidence" value="ECO:0007669"/>
    <property type="project" value="TreeGrafter"/>
</dbReference>
<accession>A0A7R9HTA2</accession>
<dbReference type="InterPro" id="IPR039756">
    <property type="entry name" value="Lsb6/PI4K2"/>
</dbReference>
<evidence type="ECO:0000256" key="2">
    <source>
        <dbReference type="ARBA" id="ARBA00022741"/>
    </source>
</evidence>
<dbReference type="GO" id="GO:0005524">
    <property type="term" value="F:ATP binding"/>
    <property type="evidence" value="ECO:0007669"/>
    <property type="project" value="UniProtKB-UniRule"/>
</dbReference>
<reference evidence="6" key="1">
    <citation type="submission" date="2020-11" db="EMBL/GenBank/DDBJ databases">
        <authorList>
            <person name="Tran Van P."/>
        </authorList>
    </citation>
    <scope>NUCLEOTIDE SEQUENCE</scope>
</reference>
<gene>
    <name evidence="6" type="ORF">TMSB3V08_LOCUS10241</name>
</gene>
<dbReference type="PANTHER" id="PTHR12865">
    <property type="entry name" value="PHOSPHATIDYLINOSITOL 4-KINASE TYPE-II"/>
    <property type="match status" value="1"/>
</dbReference>
<dbReference type="AlphaFoldDB" id="A0A7R9HTA2"/>
<name>A0A7R9HTA2_9NEOP</name>
<proteinExistence type="inferred from homology"/>
<keyword evidence="4 5" id="KW-0067">ATP-binding</keyword>
<dbReference type="GO" id="GO:0004430">
    <property type="term" value="F:1-phosphatidylinositol 4-kinase activity"/>
    <property type="evidence" value="ECO:0007669"/>
    <property type="project" value="UniProtKB-UniRule"/>
</dbReference>